<accession>A0ABD0M4W1</accession>
<dbReference type="Proteomes" id="UP001519460">
    <property type="component" value="Unassembled WGS sequence"/>
</dbReference>
<sequence>MVRTDSAGVFRRMKPTRLDTINGMLTISYANQGHAGEAALSQYFHHYRLGGTFIAYKYVRHVPETCEPRFKQAAFADGLLLSYTHPPFPPSSPPFSPSLSSSKIHVPKLSQYIQTTDAEIKLISRTRKTNINIMTRIETFFALEGSSDLFDIHRLHKHLGRRYNQLNPGKHFSQTARAAIAQASCLAKRKREVFHPRSGRAWAKCAEADGVILGHKLMLTGVCRPGSRRNEPTGGV</sequence>
<dbReference type="EMBL" id="JACVVK020000007">
    <property type="protein sequence ID" value="KAK7506409.1"/>
    <property type="molecule type" value="Genomic_DNA"/>
</dbReference>
<keyword evidence="2" id="KW-1185">Reference proteome</keyword>
<evidence type="ECO:0000313" key="1">
    <source>
        <dbReference type="EMBL" id="KAK7506409.1"/>
    </source>
</evidence>
<reference evidence="1 2" key="1">
    <citation type="journal article" date="2023" name="Sci. Data">
        <title>Genome assembly of the Korean intertidal mud-creeper Batillaria attramentaria.</title>
        <authorList>
            <person name="Patra A.K."/>
            <person name="Ho P.T."/>
            <person name="Jun S."/>
            <person name="Lee S.J."/>
            <person name="Kim Y."/>
            <person name="Won Y.J."/>
        </authorList>
    </citation>
    <scope>NUCLEOTIDE SEQUENCE [LARGE SCALE GENOMIC DNA]</scope>
    <source>
        <strain evidence="1">Wonlab-2016</strain>
    </source>
</reference>
<proteinExistence type="predicted"/>
<evidence type="ECO:0000313" key="2">
    <source>
        <dbReference type="Proteomes" id="UP001519460"/>
    </source>
</evidence>
<protein>
    <submittedName>
        <fullName evidence="1">Uncharacterized protein</fullName>
    </submittedName>
</protein>
<comment type="caution">
    <text evidence="1">The sequence shown here is derived from an EMBL/GenBank/DDBJ whole genome shotgun (WGS) entry which is preliminary data.</text>
</comment>
<organism evidence="1 2">
    <name type="scientific">Batillaria attramentaria</name>
    <dbReference type="NCBI Taxonomy" id="370345"/>
    <lineage>
        <taxon>Eukaryota</taxon>
        <taxon>Metazoa</taxon>
        <taxon>Spiralia</taxon>
        <taxon>Lophotrochozoa</taxon>
        <taxon>Mollusca</taxon>
        <taxon>Gastropoda</taxon>
        <taxon>Caenogastropoda</taxon>
        <taxon>Sorbeoconcha</taxon>
        <taxon>Cerithioidea</taxon>
        <taxon>Batillariidae</taxon>
        <taxon>Batillaria</taxon>
    </lineage>
</organism>
<name>A0ABD0M4W1_9CAEN</name>
<gene>
    <name evidence="1" type="ORF">BaRGS_00002521</name>
</gene>
<dbReference type="AlphaFoldDB" id="A0ABD0M4W1"/>